<gene>
    <name evidence="1" type="ORF">RCC_06907</name>
</gene>
<evidence type="ECO:0000313" key="2">
    <source>
        <dbReference type="Proteomes" id="UP000225277"/>
    </source>
</evidence>
<name>A0A2D3VBI3_9PEZI</name>
<evidence type="ECO:0000313" key="1">
    <source>
        <dbReference type="EMBL" id="CZT21046.1"/>
    </source>
</evidence>
<dbReference type="EMBL" id="FJUY01000010">
    <property type="protein sequence ID" value="CZT21046.1"/>
    <property type="molecule type" value="Genomic_DNA"/>
</dbReference>
<dbReference type="OrthoDB" id="3635680at2759"/>
<organism evidence="1 2">
    <name type="scientific">Ramularia collo-cygni</name>
    <dbReference type="NCBI Taxonomy" id="112498"/>
    <lineage>
        <taxon>Eukaryota</taxon>
        <taxon>Fungi</taxon>
        <taxon>Dikarya</taxon>
        <taxon>Ascomycota</taxon>
        <taxon>Pezizomycotina</taxon>
        <taxon>Dothideomycetes</taxon>
        <taxon>Dothideomycetidae</taxon>
        <taxon>Mycosphaerellales</taxon>
        <taxon>Mycosphaerellaceae</taxon>
        <taxon>Ramularia</taxon>
    </lineage>
</organism>
<dbReference type="InterPro" id="IPR038883">
    <property type="entry name" value="AN11006-like"/>
</dbReference>
<dbReference type="STRING" id="112498.A0A2D3VBI3"/>
<dbReference type="AlphaFoldDB" id="A0A2D3VBI3"/>
<proteinExistence type="predicted"/>
<protein>
    <submittedName>
        <fullName evidence="1">Uncharacterized protein</fullName>
    </submittedName>
</protein>
<dbReference type="RefSeq" id="XP_023627935.1">
    <property type="nucleotide sequence ID" value="XM_023772167.1"/>
</dbReference>
<dbReference type="PANTHER" id="PTHR42085:SF2">
    <property type="entry name" value="F-BOX DOMAIN-CONTAINING PROTEIN"/>
    <property type="match status" value="1"/>
</dbReference>
<sequence>MATTHRRLAPAPPKQIAIQRPRVTFFDLPAEMRIEIYKLALQNVTIHITPPSQQEGYKAPHALTLTSRKVRNEVLPMIHSLCPIRCDITEFNFEGLLTWMARVPPSEESKLTKNENLTICFNASSQPPRSLESLRKWLHMRADPHRPQAKWKYIGPQPSSKVASDLRRRAKRMKEPGKQQEMLVILKAIGIPS</sequence>
<dbReference type="GeneID" id="35602032"/>
<reference evidence="1 2" key="1">
    <citation type="submission" date="2016-03" db="EMBL/GenBank/DDBJ databases">
        <authorList>
            <person name="Ploux O."/>
        </authorList>
    </citation>
    <scope>NUCLEOTIDE SEQUENCE [LARGE SCALE GENOMIC DNA]</scope>
    <source>
        <strain evidence="1 2">URUG2</strain>
    </source>
</reference>
<accession>A0A2D3VBI3</accession>
<dbReference type="PANTHER" id="PTHR42085">
    <property type="entry name" value="F-BOX DOMAIN-CONTAINING PROTEIN"/>
    <property type="match status" value="1"/>
</dbReference>
<keyword evidence="2" id="KW-1185">Reference proteome</keyword>
<dbReference type="Proteomes" id="UP000225277">
    <property type="component" value="Unassembled WGS sequence"/>
</dbReference>